<feature type="compositionally biased region" description="Basic and acidic residues" evidence="2">
    <location>
        <begin position="141"/>
        <end position="155"/>
    </location>
</feature>
<accession>A0A670Z0Z6</accession>
<dbReference type="InterPro" id="IPR003309">
    <property type="entry name" value="SCAN_dom"/>
</dbReference>
<feature type="domain" description="SCAN box" evidence="3">
    <location>
        <begin position="165"/>
        <end position="243"/>
    </location>
</feature>
<reference evidence="4" key="1">
    <citation type="submission" date="2025-08" db="UniProtKB">
        <authorList>
            <consortium name="Ensembl"/>
        </authorList>
    </citation>
    <scope>IDENTIFICATION</scope>
</reference>
<dbReference type="Ensembl" id="ENSPTXT00000017443.1">
    <property type="protein sequence ID" value="ENSPTXP00000016924.1"/>
    <property type="gene ID" value="ENSPTXG00000011675.1"/>
</dbReference>
<dbReference type="Proteomes" id="UP000472273">
    <property type="component" value="Unplaced"/>
</dbReference>
<evidence type="ECO:0000313" key="4">
    <source>
        <dbReference type="Ensembl" id="ENSPTXP00000016924.1"/>
    </source>
</evidence>
<dbReference type="CDD" id="cd07936">
    <property type="entry name" value="SCAN"/>
    <property type="match status" value="1"/>
</dbReference>
<dbReference type="InterPro" id="IPR038269">
    <property type="entry name" value="SCAN_sf"/>
</dbReference>
<dbReference type="FunFam" id="1.10.4020.10:FF:000001">
    <property type="entry name" value="zinc finger protein 263 isoform X1"/>
    <property type="match status" value="1"/>
</dbReference>
<protein>
    <recommendedName>
        <fullName evidence="3">SCAN box domain-containing protein</fullName>
    </recommendedName>
</protein>
<organism evidence="4 5">
    <name type="scientific">Pseudonaja textilis</name>
    <name type="common">Eastern brown snake</name>
    <dbReference type="NCBI Taxonomy" id="8673"/>
    <lineage>
        <taxon>Eukaryota</taxon>
        <taxon>Metazoa</taxon>
        <taxon>Chordata</taxon>
        <taxon>Craniata</taxon>
        <taxon>Vertebrata</taxon>
        <taxon>Euteleostomi</taxon>
        <taxon>Lepidosauria</taxon>
        <taxon>Squamata</taxon>
        <taxon>Bifurcata</taxon>
        <taxon>Unidentata</taxon>
        <taxon>Episquamata</taxon>
        <taxon>Toxicofera</taxon>
        <taxon>Serpentes</taxon>
        <taxon>Colubroidea</taxon>
        <taxon>Elapidae</taxon>
        <taxon>Hydrophiinae</taxon>
        <taxon>Pseudonaja</taxon>
    </lineage>
</organism>
<dbReference type="InterPro" id="IPR050916">
    <property type="entry name" value="SCAN-C2H2_zinc_finger"/>
</dbReference>
<evidence type="ECO:0000256" key="2">
    <source>
        <dbReference type="SAM" id="MobiDB-lite"/>
    </source>
</evidence>
<keyword evidence="1" id="KW-0539">Nucleus</keyword>
<evidence type="ECO:0000256" key="1">
    <source>
        <dbReference type="ARBA" id="ARBA00023242"/>
    </source>
</evidence>
<evidence type="ECO:0000259" key="3">
    <source>
        <dbReference type="PROSITE" id="PS50804"/>
    </source>
</evidence>
<evidence type="ECO:0000313" key="5">
    <source>
        <dbReference type="Proteomes" id="UP000472273"/>
    </source>
</evidence>
<name>A0A670Z0Z6_PSETE</name>
<feature type="region of interest" description="Disordered" evidence="2">
    <location>
        <begin position="121"/>
        <end position="160"/>
    </location>
</feature>
<dbReference type="AlphaFoldDB" id="A0A670Z0Z6"/>
<dbReference type="SUPFAM" id="SSF47353">
    <property type="entry name" value="Retrovirus capsid dimerization domain-like"/>
    <property type="match status" value="1"/>
</dbReference>
<dbReference type="OMA" id="GWSHPHI"/>
<dbReference type="SMART" id="SM00431">
    <property type="entry name" value="SCAN"/>
    <property type="match status" value="1"/>
</dbReference>
<dbReference type="GeneTree" id="ENSGT00940000154715"/>
<keyword evidence="5" id="KW-1185">Reference proteome</keyword>
<dbReference type="Pfam" id="PF02023">
    <property type="entry name" value="SCAN"/>
    <property type="match status" value="1"/>
</dbReference>
<dbReference type="PANTHER" id="PTHR45935">
    <property type="entry name" value="PROTEIN ZBED8-RELATED"/>
    <property type="match status" value="1"/>
</dbReference>
<proteinExistence type="predicted"/>
<dbReference type="PROSITE" id="PS50804">
    <property type="entry name" value="SCAN_BOX"/>
    <property type="match status" value="1"/>
</dbReference>
<dbReference type="Gene3D" id="1.10.4020.10">
    <property type="entry name" value="DNA breaking-rejoining enzymes"/>
    <property type="match status" value="1"/>
</dbReference>
<sequence length="303" mass="34696">MAAERWEVSSVGHHPYETRVEKEVKMEEFERNGLALAGPTRFRKSPYVVQAFTIGEHFSRMAAKPTEQDLEEGVLSPCWEAQWRDILKNTPSPYSGWSHPHIPGVLAPAETRAGEELLQEETGGLLAPERPLKTSLDTDPAEQREDREVKGEGRAQETSSAELHRQHFRWFCYQEAEGPWDVCARLRELCLNWLQPELNSKERMVELVVLEQFLAILPEDLQGWVGESGPETCAQAVALVEDFLLRQQETERWKQEVLGEFEEVAMSFSREDDAGEKQPCREIKQEQSNWLGTGALWCIYLVS</sequence>
<dbReference type="PANTHER" id="PTHR45935:SF15">
    <property type="entry name" value="SCAN BOX DOMAIN-CONTAINING PROTEIN"/>
    <property type="match status" value="1"/>
</dbReference>
<reference evidence="4" key="2">
    <citation type="submission" date="2025-09" db="UniProtKB">
        <authorList>
            <consortium name="Ensembl"/>
        </authorList>
    </citation>
    <scope>IDENTIFICATION</scope>
</reference>